<name>A0A7Z2ZSJ6_9BURK</name>
<dbReference type="EMBL" id="CP051685">
    <property type="protein sequence ID" value="QJE00384.1"/>
    <property type="molecule type" value="Genomic_DNA"/>
</dbReference>
<feature type="chain" id="PRO_5031492699" evidence="2">
    <location>
        <begin position="37"/>
        <end position="401"/>
    </location>
</feature>
<evidence type="ECO:0000256" key="2">
    <source>
        <dbReference type="SAM" id="SignalP"/>
    </source>
</evidence>
<dbReference type="AlphaFoldDB" id="A0A7Z2ZSJ6"/>
<organism evidence="3 4">
    <name type="scientific">Massilia forsythiae</name>
    <dbReference type="NCBI Taxonomy" id="2728020"/>
    <lineage>
        <taxon>Bacteria</taxon>
        <taxon>Pseudomonadati</taxon>
        <taxon>Pseudomonadota</taxon>
        <taxon>Betaproteobacteria</taxon>
        <taxon>Burkholderiales</taxon>
        <taxon>Oxalobacteraceae</taxon>
        <taxon>Telluria group</taxon>
        <taxon>Massilia</taxon>
    </lineage>
</organism>
<feature type="compositionally biased region" description="Low complexity" evidence="1">
    <location>
        <begin position="75"/>
        <end position="85"/>
    </location>
</feature>
<proteinExistence type="predicted"/>
<keyword evidence="4" id="KW-1185">Reference proteome</keyword>
<feature type="signal peptide" evidence="2">
    <location>
        <begin position="1"/>
        <end position="36"/>
    </location>
</feature>
<evidence type="ECO:0000313" key="3">
    <source>
        <dbReference type="EMBL" id="QJE00384.1"/>
    </source>
</evidence>
<sequence>MTKRMKAAGIQRTVCRLAGQGACALALGAVLAPALAQHDAAGAPVAAAQAQGGQAQPIQVLAQQAAAADREAARAEAAQQQSMQQPMEEDAAPAQPAAQIVVTGRRPGPGVWKVSRDGHVLWVFGLYSPLPRNMEWDAGRVERLVAQSQEVLLPPSAQAKLGFWKGLTLLPALPGLIGITKNPDGATLQEVLPPDVYARWSGLKAKYIGKDDDLETQRPLFAAQRLLRAGRDRNGLADSGVVREQIFQIARKNKVKLVPTGFELPLETAQIKQGIKDFKAARLEDVACFDKTLASLEGDLDAMRTRANAWADGDIAAIRSLDYSAREDACDAAILTSNMARNNADFRTVRERLRTTWLDAAQQALDRNSVTFAILDMKDLVERNGYLATLQERGYTVESPK</sequence>
<protein>
    <submittedName>
        <fullName evidence="3">TraB/GumN family protein</fullName>
    </submittedName>
</protein>
<evidence type="ECO:0000256" key="1">
    <source>
        <dbReference type="SAM" id="MobiDB-lite"/>
    </source>
</evidence>
<evidence type="ECO:0000313" key="4">
    <source>
        <dbReference type="Proteomes" id="UP000502415"/>
    </source>
</evidence>
<feature type="region of interest" description="Disordered" evidence="1">
    <location>
        <begin position="71"/>
        <end position="96"/>
    </location>
</feature>
<keyword evidence="2" id="KW-0732">Signal</keyword>
<accession>A0A7Z2ZSJ6</accession>
<dbReference type="InterPro" id="IPR002816">
    <property type="entry name" value="TraB/PrgY/GumN_fam"/>
</dbReference>
<dbReference type="Proteomes" id="UP000502415">
    <property type="component" value="Chromosome"/>
</dbReference>
<dbReference type="KEGG" id="mfy:HH212_10405"/>
<dbReference type="Pfam" id="PF01963">
    <property type="entry name" value="TraB_PrgY_gumN"/>
    <property type="match status" value="1"/>
</dbReference>
<dbReference type="RefSeq" id="WP_170202416.1">
    <property type="nucleotide sequence ID" value="NZ_CP051685.1"/>
</dbReference>
<gene>
    <name evidence="3" type="ORF">HH212_10405</name>
</gene>
<dbReference type="CDD" id="cd14788">
    <property type="entry name" value="GumN"/>
    <property type="match status" value="1"/>
</dbReference>
<reference evidence="3 4" key="1">
    <citation type="submission" date="2020-04" db="EMBL/GenBank/DDBJ databases">
        <title>Genome sequencing of novel species.</title>
        <authorList>
            <person name="Heo J."/>
            <person name="Kim S.-J."/>
            <person name="Kim J.-S."/>
            <person name="Hong S.-B."/>
            <person name="Kwon S.-W."/>
        </authorList>
    </citation>
    <scope>NUCLEOTIDE SEQUENCE [LARGE SCALE GENOMIC DNA]</scope>
    <source>
        <strain evidence="3 4">GN2-R2</strain>
    </source>
</reference>